<keyword evidence="1" id="KW-1133">Transmembrane helix</keyword>
<keyword evidence="1" id="KW-0472">Membrane</keyword>
<reference evidence="2" key="1">
    <citation type="journal article" date="2021" name="Proc. Natl. Acad. Sci. U.S.A.">
        <title>A Catalog of Tens of Thousands of Viruses from Human Metagenomes Reveals Hidden Associations with Chronic Diseases.</title>
        <authorList>
            <person name="Tisza M.J."/>
            <person name="Buck C.B."/>
        </authorList>
    </citation>
    <scope>NUCLEOTIDE SEQUENCE</scope>
    <source>
        <strain evidence="2">CtTnV63</strain>
    </source>
</reference>
<evidence type="ECO:0000313" key="2">
    <source>
        <dbReference type="EMBL" id="DAD98611.1"/>
    </source>
</evidence>
<evidence type="ECO:0000256" key="1">
    <source>
        <dbReference type="SAM" id="Phobius"/>
    </source>
</evidence>
<feature type="transmembrane region" description="Helical" evidence="1">
    <location>
        <begin position="7"/>
        <end position="27"/>
    </location>
</feature>
<keyword evidence="1" id="KW-0812">Transmembrane</keyword>
<name>A0A8S5NXC1_9CAUD</name>
<feature type="transmembrane region" description="Helical" evidence="1">
    <location>
        <begin position="33"/>
        <end position="52"/>
    </location>
</feature>
<accession>A0A8S5NXC1</accession>
<dbReference type="EMBL" id="BK015264">
    <property type="protein sequence ID" value="DAD98611.1"/>
    <property type="molecule type" value="Genomic_DNA"/>
</dbReference>
<proteinExistence type="predicted"/>
<organism evidence="2">
    <name type="scientific">Siphoviridae sp. ctTnV63</name>
    <dbReference type="NCBI Taxonomy" id="2825523"/>
    <lineage>
        <taxon>Viruses</taxon>
        <taxon>Duplodnaviria</taxon>
        <taxon>Heunggongvirae</taxon>
        <taxon>Uroviricota</taxon>
        <taxon>Caudoviricetes</taxon>
    </lineage>
</organism>
<protein>
    <submittedName>
        <fullName evidence="2">Uncharacterized protein</fullName>
    </submittedName>
</protein>
<sequence>MSVRASYLHYCSILLLFETFLSFGILYKIFLKIRHFFVQFFINFLLTFFNCMI</sequence>